<keyword evidence="3" id="KW-1185">Reference proteome</keyword>
<dbReference type="Proteomes" id="UP000276133">
    <property type="component" value="Unassembled WGS sequence"/>
</dbReference>
<gene>
    <name evidence="2" type="ORF">BpHYR1_023551</name>
</gene>
<feature type="coiled-coil region" evidence="1">
    <location>
        <begin position="146"/>
        <end position="213"/>
    </location>
</feature>
<name>A0A3M7PZ97_BRAPC</name>
<comment type="caution">
    <text evidence="2">The sequence shown here is derived from an EMBL/GenBank/DDBJ whole genome shotgun (WGS) entry which is preliminary data.</text>
</comment>
<feature type="non-terminal residue" evidence="2">
    <location>
        <position position="217"/>
    </location>
</feature>
<accession>A0A3M7PZ97</accession>
<proteinExistence type="predicted"/>
<evidence type="ECO:0000313" key="2">
    <source>
        <dbReference type="EMBL" id="RNA04179.1"/>
    </source>
</evidence>
<reference evidence="2 3" key="1">
    <citation type="journal article" date="2018" name="Sci. Rep.">
        <title>Genomic signatures of local adaptation to the degree of environmental predictability in rotifers.</title>
        <authorList>
            <person name="Franch-Gras L."/>
            <person name="Hahn C."/>
            <person name="Garcia-Roger E.M."/>
            <person name="Carmona M.J."/>
            <person name="Serra M."/>
            <person name="Gomez A."/>
        </authorList>
    </citation>
    <scope>NUCLEOTIDE SEQUENCE [LARGE SCALE GENOMIC DNA]</scope>
    <source>
        <strain evidence="2">HYR1</strain>
    </source>
</reference>
<feature type="coiled-coil region" evidence="1">
    <location>
        <begin position="41"/>
        <end position="121"/>
    </location>
</feature>
<protein>
    <submittedName>
        <fullName evidence="2">Thyroid receptor-interacting 11</fullName>
    </submittedName>
</protein>
<evidence type="ECO:0000256" key="1">
    <source>
        <dbReference type="SAM" id="Coils"/>
    </source>
</evidence>
<dbReference type="EMBL" id="REGN01008204">
    <property type="protein sequence ID" value="RNA04179.1"/>
    <property type="molecule type" value="Genomic_DNA"/>
</dbReference>
<sequence>MSWLASGLSKSVTGRITQIGDQLKDILTEGTEEVYDPENELKVVSEKLKENEKKLDLLKMECARWEDETNELNQRCLTYEAQIEQKQTEFRQSIISKENIIADLRNQLSQMETSNHGYQKSAFMEEYEEVMPSSDLNDFIYLDKELKRLKEDNLHLKNENQELLSKIKLKNKQIEETQAKDNDSLFEEKKIEIENLKQEIFGLKKRLEMENDQHQQD</sequence>
<dbReference type="AlphaFoldDB" id="A0A3M7PZ97"/>
<evidence type="ECO:0000313" key="3">
    <source>
        <dbReference type="Proteomes" id="UP000276133"/>
    </source>
</evidence>
<keyword evidence="1" id="KW-0175">Coiled coil</keyword>
<keyword evidence="2" id="KW-0675">Receptor</keyword>
<dbReference type="OrthoDB" id="425925at2759"/>
<organism evidence="2 3">
    <name type="scientific">Brachionus plicatilis</name>
    <name type="common">Marine rotifer</name>
    <name type="synonym">Brachionus muelleri</name>
    <dbReference type="NCBI Taxonomy" id="10195"/>
    <lineage>
        <taxon>Eukaryota</taxon>
        <taxon>Metazoa</taxon>
        <taxon>Spiralia</taxon>
        <taxon>Gnathifera</taxon>
        <taxon>Rotifera</taxon>
        <taxon>Eurotatoria</taxon>
        <taxon>Monogononta</taxon>
        <taxon>Pseudotrocha</taxon>
        <taxon>Ploima</taxon>
        <taxon>Brachionidae</taxon>
        <taxon>Brachionus</taxon>
    </lineage>
</organism>